<evidence type="ECO:0000256" key="1">
    <source>
        <dbReference type="ARBA" id="ARBA00004245"/>
    </source>
</evidence>
<dbReference type="AlphaFoldDB" id="A0A485KCH0"/>
<evidence type="ECO:0000256" key="3">
    <source>
        <dbReference type="ARBA" id="ARBA00023212"/>
    </source>
</evidence>
<dbReference type="InterPro" id="IPR052410">
    <property type="entry name" value="DRC5"/>
</dbReference>
<evidence type="ECO:0000313" key="5">
    <source>
        <dbReference type="EMBL" id="VFT81179.1"/>
    </source>
</evidence>
<name>A0A485KCH0_9STRA</name>
<keyword evidence="6" id="KW-1185">Reference proteome</keyword>
<dbReference type="GO" id="GO:0005856">
    <property type="term" value="C:cytoskeleton"/>
    <property type="evidence" value="ECO:0007669"/>
    <property type="project" value="UniProtKB-SubCell"/>
</dbReference>
<dbReference type="EMBL" id="VJMH01000865">
    <property type="protein sequence ID" value="KAF0714099.1"/>
    <property type="molecule type" value="Genomic_DNA"/>
</dbReference>
<evidence type="ECO:0000313" key="4">
    <source>
        <dbReference type="EMBL" id="KAF0714099.1"/>
    </source>
</evidence>
<reference evidence="5 6" key="1">
    <citation type="submission" date="2019-03" db="EMBL/GenBank/DDBJ databases">
        <authorList>
            <person name="Gaulin E."/>
            <person name="Dumas B."/>
        </authorList>
    </citation>
    <scope>NUCLEOTIDE SEQUENCE [LARGE SCALE GENOMIC DNA]</scope>
    <source>
        <strain evidence="5">CBS 568.67</strain>
    </source>
</reference>
<dbReference type="EMBL" id="CAADRA010000865">
    <property type="protein sequence ID" value="VFT81179.1"/>
    <property type="molecule type" value="Genomic_DNA"/>
</dbReference>
<dbReference type="PANTHER" id="PTHR24107">
    <property type="entry name" value="YNEIN REGULATORY COMPLEX SUBUNIT 5"/>
    <property type="match status" value="1"/>
</dbReference>
<dbReference type="Gene3D" id="3.80.10.10">
    <property type="entry name" value="Ribonuclease Inhibitor"/>
    <property type="match status" value="1"/>
</dbReference>
<dbReference type="OrthoDB" id="120976at2759"/>
<dbReference type="PANTHER" id="PTHR24107:SF2">
    <property type="entry name" value="NLR FAMILY CARD DOMAIN CONTAINING 3"/>
    <property type="match status" value="1"/>
</dbReference>
<organism evidence="5 6">
    <name type="scientific">Aphanomyces stellatus</name>
    <dbReference type="NCBI Taxonomy" id="120398"/>
    <lineage>
        <taxon>Eukaryota</taxon>
        <taxon>Sar</taxon>
        <taxon>Stramenopiles</taxon>
        <taxon>Oomycota</taxon>
        <taxon>Saprolegniomycetes</taxon>
        <taxon>Saprolegniales</taxon>
        <taxon>Verrucalvaceae</taxon>
        <taxon>Aphanomyces</taxon>
    </lineage>
</organism>
<sequence length="607" mass="67922">MGTCSSQPQEEKEGDSIPFALHGNARFIKPSNRRTNHPMPQILIERMALFLPDATTFFHFLLAFSSPTDGDVLGDLHILLDLGRQLPLEDLWPRIQLHPLNMHLVVPHLSVISKYYAVIEIHDCREIANDTSLHRLATLPFSNIATSFHLVNSSTTWWPASWNQHITSVDMTTSSNPALVHVLSSMSHLTDLTLHACFQEEHLDAIFSWLSTSKITSLAIFAPLAIVLTESMAKSIVQWLETRCVRRLACADLDFSHVPHWEARFHAAMVSCTSLQLSELALERMASSCVATAVVAHVEHLELNLHDADPSMLGPWIDGCQNLRSLTVRDATHRSWVWGARLHEIISKAPALEKVELRGVALDQASMDSFGAALAASHVSSFTMRPYDGVYEGWVSYELDMSLDRLGPWLPRWTRLRRLELSCATRYSKQLDALGDGLVQSSVTNFIALSVSIEFLLAMGPYFERSKLQHLTITNLQSTQKMHRGPPIHGMSLESKLDQTARRSLFHNIFGNCHLKSLNLQQLSMRDDAAKDLAHALRRNDSISRLNVSKNEITINGVHAIVQAIQGRPCPCSELNVSHQLGQTKWANVDAQTLMGAEIYCTTVYGM</sequence>
<proteinExistence type="predicted"/>
<keyword evidence="3" id="KW-0206">Cytoskeleton</keyword>
<dbReference type="InterPro" id="IPR032675">
    <property type="entry name" value="LRR_dom_sf"/>
</dbReference>
<gene>
    <name evidence="5" type="primary">Aste57867_4044</name>
    <name evidence="4" type="ORF">As57867_004033</name>
    <name evidence="5" type="ORF">ASTE57867_4044</name>
</gene>
<reference evidence="4" key="2">
    <citation type="submission" date="2019-06" db="EMBL/GenBank/DDBJ databases">
        <title>Genomics analysis of Aphanomyces spp. identifies a new class of oomycete effector associated with host adaptation.</title>
        <authorList>
            <person name="Gaulin E."/>
        </authorList>
    </citation>
    <scope>NUCLEOTIDE SEQUENCE</scope>
    <source>
        <strain evidence="4">CBS 578.67</strain>
    </source>
</reference>
<dbReference type="SUPFAM" id="SSF52047">
    <property type="entry name" value="RNI-like"/>
    <property type="match status" value="1"/>
</dbReference>
<accession>A0A485KCH0</accession>
<evidence type="ECO:0000313" key="6">
    <source>
        <dbReference type="Proteomes" id="UP000332933"/>
    </source>
</evidence>
<keyword evidence="2" id="KW-0963">Cytoplasm</keyword>
<dbReference type="Proteomes" id="UP000332933">
    <property type="component" value="Unassembled WGS sequence"/>
</dbReference>
<dbReference type="SMART" id="SM00368">
    <property type="entry name" value="LRR_RI"/>
    <property type="match status" value="2"/>
</dbReference>
<protein>
    <submittedName>
        <fullName evidence="5">Aste57867_4044 protein</fullName>
    </submittedName>
</protein>
<evidence type="ECO:0000256" key="2">
    <source>
        <dbReference type="ARBA" id="ARBA00022490"/>
    </source>
</evidence>
<comment type="subcellular location">
    <subcellularLocation>
        <location evidence="1">Cytoplasm</location>
        <location evidence="1">Cytoskeleton</location>
    </subcellularLocation>
</comment>